<dbReference type="InterPro" id="IPR015943">
    <property type="entry name" value="WD40/YVTN_repeat-like_dom_sf"/>
</dbReference>
<keyword evidence="1" id="KW-0677">Repeat</keyword>
<name>A0A0E4CXQ3_9BACL</name>
<evidence type="ECO:0000256" key="1">
    <source>
        <dbReference type="ARBA" id="ARBA00022737"/>
    </source>
</evidence>
<feature type="domain" description="Sortilin N-terminal" evidence="2">
    <location>
        <begin position="68"/>
        <end position="195"/>
    </location>
</feature>
<dbReference type="HOGENOM" id="CLU_936407_0_0_9"/>
<dbReference type="Pfam" id="PF15902">
    <property type="entry name" value="Sortilin-Vps10"/>
    <property type="match status" value="1"/>
</dbReference>
<dbReference type="InterPro" id="IPR031778">
    <property type="entry name" value="Sortilin_N"/>
</dbReference>
<proteinExistence type="predicted"/>
<sequence>MWKGLLLKTHWIAAVVLMALAGIWGSGISEGSGSKIKPGTVYTRNSAGEQVIAYNAGHLYTLDKDGHVMISYNNGKTKVKAPLTLNPGYDEESGMTADGSGFFISTDKTAIVYGGSRAIPVQVLITNDQGKTWNTYPVTKEVTGTTKNIGFINKNDGWMILSSFKGMGSEDHYLYKTRDGGKTWNEVKGNANEVYARVLTGAGFANDKIGFMGFRYETDFQPAVCWTQDGGKSWTKLHLKLPGGFEEYSLTPLSPVFDGARGQFPVQLSKDGASNVVGTIYLTSSNYGKTWKYQKLVRNLNP</sequence>
<dbReference type="Gene3D" id="2.130.10.10">
    <property type="entry name" value="YVTN repeat-like/Quinoprotein amine dehydrogenase"/>
    <property type="match status" value="1"/>
</dbReference>
<evidence type="ECO:0000259" key="2">
    <source>
        <dbReference type="Pfam" id="PF15902"/>
    </source>
</evidence>
<dbReference type="SUPFAM" id="SSF50939">
    <property type="entry name" value="Sialidases"/>
    <property type="match status" value="1"/>
</dbReference>
<dbReference type="KEGG" id="pri:PRIO_4240"/>
<dbReference type="STRING" id="483937.AMQ84_16605"/>
<dbReference type="EMBL" id="LN831776">
    <property type="protein sequence ID" value="CQR56642.1"/>
    <property type="molecule type" value="Genomic_DNA"/>
</dbReference>
<protein>
    <recommendedName>
        <fullName evidence="2">Sortilin N-terminal domain-containing protein</fullName>
    </recommendedName>
</protein>
<dbReference type="Proteomes" id="UP000033163">
    <property type="component" value="Chromosome I"/>
</dbReference>
<gene>
    <name evidence="3" type="ORF">PRIO_4240</name>
</gene>
<dbReference type="PATRIC" id="fig|1073571.4.peg.4537"/>
<organism evidence="3 4">
    <name type="scientific">Paenibacillus riograndensis SBR5</name>
    <dbReference type="NCBI Taxonomy" id="1073571"/>
    <lineage>
        <taxon>Bacteria</taxon>
        <taxon>Bacillati</taxon>
        <taxon>Bacillota</taxon>
        <taxon>Bacilli</taxon>
        <taxon>Bacillales</taxon>
        <taxon>Paenibacillaceae</taxon>
        <taxon>Paenibacillus</taxon>
        <taxon>Paenibacillus sonchi group</taxon>
    </lineage>
</organism>
<accession>A0A0E4CXQ3</accession>
<reference evidence="4" key="1">
    <citation type="submission" date="2015-03" db="EMBL/GenBank/DDBJ databases">
        <authorList>
            <person name="Wibberg D."/>
        </authorList>
    </citation>
    <scope>NUCLEOTIDE SEQUENCE [LARGE SCALE GENOMIC DNA]</scope>
</reference>
<dbReference type="InterPro" id="IPR036278">
    <property type="entry name" value="Sialidase_sf"/>
</dbReference>
<dbReference type="AlphaFoldDB" id="A0A0E4CXQ3"/>
<evidence type="ECO:0000313" key="3">
    <source>
        <dbReference type="EMBL" id="CQR56642.1"/>
    </source>
</evidence>
<evidence type="ECO:0000313" key="4">
    <source>
        <dbReference type="Proteomes" id="UP000033163"/>
    </source>
</evidence>